<comment type="caution">
    <text evidence="1">The sequence shown here is derived from an EMBL/GenBank/DDBJ whole genome shotgun (WGS) entry which is preliminary data.</text>
</comment>
<name>A0A812R0D0_SYMPI</name>
<organism evidence="1 2">
    <name type="scientific">Symbiodinium pilosum</name>
    <name type="common">Dinoflagellate</name>
    <dbReference type="NCBI Taxonomy" id="2952"/>
    <lineage>
        <taxon>Eukaryota</taxon>
        <taxon>Sar</taxon>
        <taxon>Alveolata</taxon>
        <taxon>Dinophyceae</taxon>
        <taxon>Suessiales</taxon>
        <taxon>Symbiodiniaceae</taxon>
        <taxon>Symbiodinium</taxon>
    </lineage>
</organism>
<dbReference type="Proteomes" id="UP000649617">
    <property type="component" value="Unassembled WGS sequence"/>
</dbReference>
<reference evidence="1" key="1">
    <citation type="submission" date="2021-02" db="EMBL/GenBank/DDBJ databases">
        <authorList>
            <person name="Dougan E. K."/>
            <person name="Rhodes N."/>
            <person name="Thang M."/>
            <person name="Chan C."/>
        </authorList>
    </citation>
    <scope>NUCLEOTIDE SEQUENCE</scope>
</reference>
<evidence type="ECO:0000313" key="2">
    <source>
        <dbReference type="Proteomes" id="UP000649617"/>
    </source>
</evidence>
<evidence type="ECO:0000313" key="1">
    <source>
        <dbReference type="EMBL" id="CAE7413027.1"/>
    </source>
</evidence>
<accession>A0A812R0D0</accession>
<gene>
    <name evidence="1" type="ORF">SPIL2461_LOCUS10184</name>
</gene>
<dbReference type="EMBL" id="CAJNIZ010018619">
    <property type="protein sequence ID" value="CAE7413027.1"/>
    <property type="molecule type" value="Genomic_DNA"/>
</dbReference>
<dbReference type="OrthoDB" id="424004at2759"/>
<keyword evidence="2" id="KW-1185">Reference proteome</keyword>
<proteinExistence type="predicted"/>
<sequence>MKRPAEDGEEPPCKLRTLPPIGEVAEENRHVFISVQGYSEKVGKLFDGHSVVFIRGGVATGKTTLAEHLDRSEKYVNVPFTEHGDHDAWKVRTVEAVEQATGKVDRDGSGFGNALKQAKEKDLTLIYDEAHTLFPSSDLCSDLFKANIHYRPRVLLLSASGDASSTSSLTMTTPSEITQKFMWTPPLPCTPDLKMQLEQSGVTLDRESIQFFTSFCGGHRGIFIAAMHWVKSKQNAVESWDFKKTVGCVRISYNEGNWNCADTELLGFVRMSRAVRINGRFHAVHDIPRKFVELLCKGATSIAEADVRRELTINGFVLPKLDRGIEAEFQKLDWNNAHMEYEVANPLLASYYRFILKKQCALEVEFEASNPQHCADLLMRALPYLFFSKVVSFEGDVSQLAKGGLPHEQQYNQAILSVLAEIGYKPFAPQSSKQADGKPDLMVKIREETFVMEGAKGQILEHLGRFRRLEMYNKAEHKGLYIISNDGEKMLETLNNTEAGDVQIIGLVPNIAHTAYTVHVKSQGIKSINTFTVDCDLVARRLVLKNDGKPELYSVQSLKSSAGTTSSSSIVWVRQLIRKDKQLTARPQEESEPGNAPQVQGALAGVDDLKKGGTGGLQLVGNAFPIDPVPQNIAYLKEAIEKKEKLTIAASRIDIYSKKAIKKEKPNRVTCDADEIDIYRLAVSISTLTFLEQATVFKFSSQAGMQPLQDQRQTPALVKSSFREAFLAVLRCTDAINPFEEVRGKER</sequence>
<dbReference type="AlphaFoldDB" id="A0A812R0D0"/>
<protein>
    <submittedName>
        <fullName evidence="1">Uncharacterized protein</fullName>
    </submittedName>
</protein>